<dbReference type="AlphaFoldDB" id="A0A327X961"/>
<accession>A0A327X961</accession>
<evidence type="ECO:0000313" key="2">
    <source>
        <dbReference type="EMBL" id="RAK03259.1"/>
    </source>
</evidence>
<dbReference type="RefSeq" id="WP_111627381.1">
    <property type="nucleotide sequence ID" value="NZ_QLMC01000001.1"/>
</dbReference>
<reference evidence="2 3" key="1">
    <citation type="submission" date="2018-06" db="EMBL/GenBank/DDBJ databases">
        <title>Genomic Encyclopedia of Archaeal and Bacterial Type Strains, Phase II (KMG-II): from individual species to whole genera.</title>
        <authorList>
            <person name="Goeker M."/>
        </authorList>
    </citation>
    <scope>NUCLEOTIDE SEQUENCE [LARGE SCALE GENOMIC DNA]</scope>
    <source>
        <strain evidence="2 3">DSM 21851</strain>
    </source>
</reference>
<dbReference type="OrthoDB" id="5498726at2"/>
<dbReference type="Proteomes" id="UP000248790">
    <property type="component" value="Unassembled WGS sequence"/>
</dbReference>
<gene>
    <name evidence="2" type="ORF">LX87_01381</name>
</gene>
<keyword evidence="1" id="KW-0732">Signal</keyword>
<sequence>MSQLYVFRRTALLLTTGFALVLASCAEPQDENLKPSFSIPLVYDSVGYQFHSQPLKPFIDQWAVLTQEVKNGNQGGVYVSEESLNAAFTQGPFSLQSVTTPYYQSRLLAQNNGYFAELSKSSGSYFNPFSRNWEGGVYNSLLFDEYGLETGQLIEKGLYGATLYNYAMSLTEANLTPATADQLLFLFGADPMFYNSDNTTFYANADRRIAAYAAQRDNGSGTGLYSQTRQEFIKLKAALNEGEDYNAYRDEALAAIKLNWEKINAATVIHDLHEAVLRLNSGDLNDAQRSEVMHLISEAAGFLHGWRTIEGRHKKITDGQIDELLELLNVPYDRSAAVYRFVTNPGEELPKLMEAVGKIQGIYGFTNEEVESFRRNYVADQGR</sequence>
<dbReference type="EMBL" id="QLMC01000001">
    <property type="protein sequence ID" value="RAK03259.1"/>
    <property type="molecule type" value="Genomic_DNA"/>
</dbReference>
<feature type="chain" id="PRO_5016444533" evidence="1">
    <location>
        <begin position="27"/>
        <end position="383"/>
    </location>
</feature>
<evidence type="ECO:0000256" key="1">
    <source>
        <dbReference type="SAM" id="SignalP"/>
    </source>
</evidence>
<protein>
    <submittedName>
        <fullName evidence="2">Uncharacterized protein</fullName>
    </submittedName>
</protein>
<keyword evidence="3" id="KW-1185">Reference proteome</keyword>
<evidence type="ECO:0000313" key="3">
    <source>
        <dbReference type="Proteomes" id="UP000248790"/>
    </source>
</evidence>
<comment type="caution">
    <text evidence="2">The sequence shown here is derived from an EMBL/GenBank/DDBJ whole genome shotgun (WGS) entry which is preliminary data.</text>
</comment>
<organism evidence="2 3">
    <name type="scientific">Larkinella arboricola</name>
    <dbReference type="NCBI Taxonomy" id="643671"/>
    <lineage>
        <taxon>Bacteria</taxon>
        <taxon>Pseudomonadati</taxon>
        <taxon>Bacteroidota</taxon>
        <taxon>Cytophagia</taxon>
        <taxon>Cytophagales</taxon>
        <taxon>Spirosomataceae</taxon>
        <taxon>Larkinella</taxon>
    </lineage>
</organism>
<proteinExistence type="predicted"/>
<name>A0A327X961_LARAB</name>
<feature type="signal peptide" evidence="1">
    <location>
        <begin position="1"/>
        <end position="26"/>
    </location>
</feature>